<organism evidence="1">
    <name type="scientific">marine sediment metagenome</name>
    <dbReference type="NCBI Taxonomy" id="412755"/>
    <lineage>
        <taxon>unclassified sequences</taxon>
        <taxon>metagenomes</taxon>
        <taxon>ecological metagenomes</taxon>
    </lineage>
</organism>
<name>X0U7G4_9ZZZZ</name>
<reference evidence="1" key="1">
    <citation type="journal article" date="2014" name="Front. Microbiol.">
        <title>High frequency of phylogenetically diverse reductive dehalogenase-homologous genes in deep subseafloor sedimentary metagenomes.</title>
        <authorList>
            <person name="Kawai M."/>
            <person name="Futagami T."/>
            <person name="Toyoda A."/>
            <person name="Takaki Y."/>
            <person name="Nishi S."/>
            <person name="Hori S."/>
            <person name="Arai W."/>
            <person name="Tsubouchi T."/>
            <person name="Morono Y."/>
            <person name="Uchiyama I."/>
            <person name="Ito T."/>
            <person name="Fujiyama A."/>
            <person name="Inagaki F."/>
            <person name="Takami H."/>
        </authorList>
    </citation>
    <scope>NUCLEOTIDE SEQUENCE</scope>
    <source>
        <strain evidence="1">Expedition CK06-06</strain>
    </source>
</reference>
<gene>
    <name evidence="1" type="ORF">S01H1_41768</name>
</gene>
<accession>X0U7G4</accession>
<comment type="caution">
    <text evidence="1">The sequence shown here is derived from an EMBL/GenBank/DDBJ whole genome shotgun (WGS) entry which is preliminary data.</text>
</comment>
<protein>
    <submittedName>
        <fullName evidence="1">Uncharacterized protein</fullName>
    </submittedName>
</protein>
<evidence type="ECO:0000313" key="1">
    <source>
        <dbReference type="EMBL" id="GAG01465.1"/>
    </source>
</evidence>
<sequence>MEPLQQNEKITVIYDKNEPFESRIPGYFIKCIQGTPPSVFFYTSALHTNATHTYILLIKSNSIEKGWGTANPARVKRETFIEKQLEKLN</sequence>
<dbReference type="EMBL" id="BARS01026508">
    <property type="protein sequence ID" value="GAG01465.1"/>
    <property type="molecule type" value="Genomic_DNA"/>
</dbReference>
<dbReference type="AlphaFoldDB" id="X0U7G4"/>
<proteinExistence type="predicted"/>